<dbReference type="AlphaFoldDB" id="V6LEM9"/>
<keyword evidence="1" id="KW-1133">Transmembrane helix</keyword>
<dbReference type="EMBL" id="KI546148">
    <property type="protein sequence ID" value="EST42975.1"/>
    <property type="molecule type" value="Genomic_DNA"/>
</dbReference>
<sequence length="286" mass="32524">MNQQGYKVSLSLPLINYESTIISNICIISSIEKRQQTYGPSAAIIYIIIITFFLDVLLPHKNPTTPIQKYSISMRSHINKVPQLSYICNTSYMAYRNRYKYSYTDKINEQMCNSLKSDTILTVPQYMQDYLEEAIVAELSEFVFLQIKIWFHWCHFGCRRFRQLQMRRGQHLAAGISSAYVSMISLQVFDMIPQGGGFAGVMYMILIGGFDNFPGYQLCFSQCDQTSERGKKLRMTLQMQLMGYASGGNGIDKASLDVLLGVHGLSIFKGRQSRGEGRYVKMGTGS</sequence>
<gene>
    <name evidence="2" type="ORF">SS50377_17369</name>
</gene>
<evidence type="ECO:0000313" key="2">
    <source>
        <dbReference type="EMBL" id="EST42975.1"/>
    </source>
</evidence>
<accession>V6LEM9</accession>
<name>V6LEM9_9EUKA</name>
<keyword evidence="1" id="KW-0472">Membrane</keyword>
<protein>
    <submittedName>
        <fullName evidence="2">Uncharacterized protein</fullName>
    </submittedName>
</protein>
<dbReference type="VEuPathDB" id="GiardiaDB:SS50377_21557"/>
<keyword evidence="1" id="KW-0812">Transmembrane</keyword>
<proteinExistence type="predicted"/>
<organism evidence="2">
    <name type="scientific">Spironucleus salmonicida</name>
    <dbReference type="NCBI Taxonomy" id="348837"/>
    <lineage>
        <taxon>Eukaryota</taxon>
        <taxon>Metamonada</taxon>
        <taxon>Diplomonadida</taxon>
        <taxon>Hexamitidae</taxon>
        <taxon>Hexamitinae</taxon>
        <taxon>Spironucleus</taxon>
    </lineage>
</organism>
<evidence type="ECO:0000256" key="1">
    <source>
        <dbReference type="SAM" id="Phobius"/>
    </source>
</evidence>
<reference evidence="2" key="1">
    <citation type="journal article" date="2014" name="PLoS Genet.">
        <title>The Genome of Spironucleus salmonicida Highlights a Fish Pathogen Adapted to Fluctuating Environments.</title>
        <authorList>
            <person name="Xu F."/>
            <person name="Jerlstrom-Hultqvist J."/>
            <person name="Einarsson E."/>
            <person name="Astvaldsson A."/>
            <person name="Svard S.G."/>
            <person name="Andersson J.O."/>
        </authorList>
    </citation>
    <scope>NUCLEOTIDE SEQUENCE</scope>
</reference>
<feature type="transmembrane region" description="Helical" evidence="1">
    <location>
        <begin position="38"/>
        <end position="58"/>
    </location>
</feature>